<evidence type="ECO:0000313" key="2">
    <source>
        <dbReference type="EMBL" id="PWY80453.1"/>
    </source>
</evidence>
<organism evidence="2 3">
    <name type="scientific">Aspergillus sclerotioniger CBS 115572</name>
    <dbReference type="NCBI Taxonomy" id="1450535"/>
    <lineage>
        <taxon>Eukaryota</taxon>
        <taxon>Fungi</taxon>
        <taxon>Dikarya</taxon>
        <taxon>Ascomycota</taxon>
        <taxon>Pezizomycotina</taxon>
        <taxon>Eurotiomycetes</taxon>
        <taxon>Eurotiomycetidae</taxon>
        <taxon>Eurotiales</taxon>
        <taxon>Aspergillaceae</taxon>
        <taxon>Aspergillus</taxon>
        <taxon>Aspergillus subgen. Circumdati</taxon>
    </lineage>
</organism>
<dbReference type="EMBL" id="MSFK01000022">
    <property type="protein sequence ID" value="PWY80453.1"/>
    <property type="molecule type" value="Genomic_DNA"/>
</dbReference>
<dbReference type="GeneID" id="37108016"/>
<dbReference type="AlphaFoldDB" id="A0A317W1V1"/>
<keyword evidence="1" id="KW-0812">Transmembrane</keyword>
<accession>A0A317W1V1</accession>
<name>A0A317W1V1_9EURO</name>
<feature type="transmembrane region" description="Helical" evidence="1">
    <location>
        <begin position="20"/>
        <end position="39"/>
    </location>
</feature>
<keyword evidence="1" id="KW-0472">Membrane</keyword>
<keyword evidence="3" id="KW-1185">Reference proteome</keyword>
<reference evidence="2 3" key="1">
    <citation type="submission" date="2016-12" db="EMBL/GenBank/DDBJ databases">
        <title>The genomes of Aspergillus section Nigri reveals drivers in fungal speciation.</title>
        <authorList>
            <consortium name="DOE Joint Genome Institute"/>
            <person name="Vesth T.C."/>
            <person name="Nybo J."/>
            <person name="Theobald S."/>
            <person name="Brandl J."/>
            <person name="Frisvad J.C."/>
            <person name="Nielsen K.F."/>
            <person name="Lyhne E.K."/>
            <person name="Kogle M.E."/>
            <person name="Kuo A."/>
            <person name="Riley R."/>
            <person name="Clum A."/>
            <person name="Nolan M."/>
            <person name="Lipzen A."/>
            <person name="Salamov A."/>
            <person name="Henrissat B."/>
            <person name="Wiebenga A."/>
            <person name="De Vries R.P."/>
            <person name="Grigoriev I.V."/>
            <person name="Mortensen U.H."/>
            <person name="Andersen M.R."/>
            <person name="Baker S.E."/>
        </authorList>
    </citation>
    <scope>NUCLEOTIDE SEQUENCE [LARGE SCALE GENOMIC DNA]</scope>
    <source>
        <strain evidence="2 3">CBS 115572</strain>
    </source>
</reference>
<comment type="caution">
    <text evidence="2">The sequence shown here is derived from an EMBL/GenBank/DDBJ whole genome shotgun (WGS) entry which is preliminary data.</text>
</comment>
<dbReference type="Proteomes" id="UP000246702">
    <property type="component" value="Unassembled WGS sequence"/>
</dbReference>
<protein>
    <submittedName>
        <fullName evidence="2">Uncharacterized protein</fullName>
    </submittedName>
</protein>
<sequence>MRSKKGLEFGRVQKSNVSFWLQAITFFSIVIRYCIIVIIHRRGRQWPRPLCRRLTWEGISLPRICCTNQVSSRRINDLPLGFG</sequence>
<evidence type="ECO:0000256" key="1">
    <source>
        <dbReference type="SAM" id="Phobius"/>
    </source>
</evidence>
<proteinExistence type="predicted"/>
<keyword evidence="1" id="KW-1133">Transmembrane helix</keyword>
<evidence type="ECO:0000313" key="3">
    <source>
        <dbReference type="Proteomes" id="UP000246702"/>
    </source>
</evidence>
<gene>
    <name evidence="2" type="ORF">BO94DRAFT_162084</name>
</gene>
<dbReference type="RefSeq" id="XP_025465312.1">
    <property type="nucleotide sequence ID" value="XM_025605873.1"/>
</dbReference>